<comment type="similarity">
    <text evidence="1">Belongs to the FldB/FldC dehydratase alpha/beta subunit family.</text>
</comment>
<dbReference type="Gene3D" id="3.40.50.11900">
    <property type="match status" value="1"/>
</dbReference>
<comment type="caution">
    <text evidence="2">The sequence shown here is derived from an EMBL/GenBank/DDBJ whole genome shotgun (WGS) entry which is preliminary data.</text>
</comment>
<dbReference type="PANTHER" id="PTHR30548:SF2">
    <property type="entry name" value="2-HYDROXYACYL-COA DEHYDRATASE,D-COMPONENT"/>
    <property type="match status" value="1"/>
</dbReference>
<dbReference type="PANTHER" id="PTHR30548">
    <property type="entry name" value="2-HYDROXYGLUTARYL-COA DEHYDRATASE, D-COMPONENT-RELATED"/>
    <property type="match status" value="1"/>
</dbReference>
<protein>
    <submittedName>
        <fullName evidence="2">2-hydroxyacyl-CoA dehydratase</fullName>
    </submittedName>
</protein>
<dbReference type="Gene3D" id="1.20.1270.370">
    <property type="match status" value="1"/>
</dbReference>
<evidence type="ECO:0000256" key="1">
    <source>
        <dbReference type="ARBA" id="ARBA00005806"/>
    </source>
</evidence>
<accession>A0A9D6V0J8</accession>
<dbReference type="Pfam" id="PF06050">
    <property type="entry name" value="HGD-D"/>
    <property type="match status" value="1"/>
</dbReference>
<proteinExistence type="inferred from homology"/>
<organism evidence="2 3">
    <name type="scientific">Desulfomonile tiedjei</name>
    <dbReference type="NCBI Taxonomy" id="2358"/>
    <lineage>
        <taxon>Bacteria</taxon>
        <taxon>Pseudomonadati</taxon>
        <taxon>Thermodesulfobacteriota</taxon>
        <taxon>Desulfomonilia</taxon>
        <taxon>Desulfomonilales</taxon>
        <taxon>Desulfomonilaceae</taxon>
        <taxon>Desulfomonile</taxon>
    </lineage>
</organism>
<sequence>MMLQYFQRLASVTEARISKYPHQPNARKKFALEIAKLGIRLYSGEHRVAWCGVVAPFDVLSAMNVTSCFVEFVGAMLASTGTVGMFLEESEHAGFAADTCGYHRAVLGAAMKGMMPVPDIMIATTCPCSGGLAAMENLARTFKKELFVLDVPSSDTSESVRYLADQYKNMMRFVSDRIGGSIDEDRLRESIVKSNRARELMIEVYRLAQHVPSPANGQSLANFGIVMALFLGTDAGIEIAQAYKDEYEEMIRNGKSGVPDEKIRLLWLQNRIQFKHPLIRLLEEEYQAAIVIDELNDITWDAIDPDDPFTSIARRTITTPLNGKISQRLDHIQRLSKLYKVDGAVNPCHWGCRQGTGARGLIQAGLKEVGVPVVNLEVDCVDTRNFAEGQLRTRLEAFMEMLRSNPTAHGA</sequence>
<dbReference type="EMBL" id="JACRDE010000205">
    <property type="protein sequence ID" value="MBI5249304.1"/>
    <property type="molecule type" value="Genomic_DNA"/>
</dbReference>
<evidence type="ECO:0000313" key="2">
    <source>
        <dbReference type="EMBL" id="MBI5249304.1"/>
    </source>
</evidence>
<gene>
    <name evidence="2" type="ORF">HY912_07400</name>
</gene>
<dbReference type="AlphaFoldDB" id="A0A9D6V0J8"/>
<evidence type="ECO:0000313" key="3">
    <source>
        <dbReference type="Proteomes" id="UP000807825"/>
    </source>
</evidence>
<name>A0A9D6V0J8_9BACT</name>
<dbReference type="Gene3D" id="3.40.50.11890">
    <property type="match status" value="1"/>
</dbReference>
<reference evidence="2" key="1">
    <citation type="submission" date="2020-07" db="EMBL/GenBank/DDBJ databases">
        <title>Huge and variable diversity of episymbiotic CPR bacteria and DPANN archaea in groundwater ecosystems.</title>
        <authorList>
            <person name="He C.Y."/>
            <person name="Keren R."/>
            <person name="Whittaker M."/>
            <person name="Farag I.F."/>
            <person name="Doudna J."/>
            <person name="Cate J.H.D."/>
            <person name="Banfield J.F."/>
        </authorList>
    </citation>
    <scope>NUCLEOTIDE SEQUENCE</scope>
    <source>
        <strain evidence="2">NC_groundwater_1664_Pr3_B-0.1um_52_9</strain>
    </source>
</reference>
<dbReference type="InterPro" id="IPR010327">
    <property type="entry name" value="FldB/FldC_alpha/beta"/>
</dbReference>
<dbReference type="Proteomes" id="UP000807825">
    <property type="component" value="Unassembled WGS sequence"/>
</dbReference>